<dbReference type="InterPro" id="IPR027381">
    <property type="entry name" value="LytR/CpsA/Psr_C"/>
</dbReference>
<evidence type="ECO:0000313" key="3">
    <source>
        <dbReference type="EMBL" id="OGY44175.1"/>
    </source>
</evidence>
<dbReference type="Gene3D" id="3.30.70.2390">
    <property type="match status" value="1"/>
</dbReference>
<accession>A0A1G1XVR7</accession>
<keyword evidence="1" id="KW-1133">Transmembrane helix</keyword>
<reference evidence="3 4" key="1">
    <citation type="journal article" date="2016" name="Nat. Commun.">
        <title>Thousands of microbial genomes shed light on interconnected biogeochemical processes in an aquifer system.</title>
        <authorList>
            <person name="Anantharaman K."/>
            <person name="Brown C.T."/>
            <person name="Hug L.A."/>
            <person name="Sharon I."/>
            <person name="Castelle C.J."/>
            <person name="Probst A.J."/>
            <person name="Thomas B.C."/>
            <person name="Singh A."/>
            <person name="Wilkins M.J."/>
            <person name="Karaoz U."/>
            <person name="Brodie E.L."/>
            <person name="Williams K.H."/>
            <person name="Hubbard S.S."/>
            <person name="Banfield J.F."/>
        </authorList>
    </citation>
    <scope>NUCLEOTIDE SEQUENCE [LARGE SCALE GENOMIC DNA]</scope>
</reference>
<dbReference type="Pfam" id="PF13399">
    <property type="entry name" value="LytR_C"/>
    <property type="match status" value="1"/>
</dbReference>
<feature type="transmembrane region" description="Helical" evidence="1">
    <location>
        <begin position="12"/>
        <end position="32"/>
    </location>
</feature>
<proteinExistence type="predicted"/>
<comment type="caution">
    <text evidence="3">The sequence shown here is derived from an EMBL/GenBank/DDBJ whole genome shotgun (WGS) entry which is preliminary data.</text>
</comment>
<evidence type="ECO:0000313" key="4">
    <source>
        <dbReference type="Proteomes" id="UP000178930"/>
    </source>
</evidence>
<protein>
    <recommendedName>
        <fullName evidence="2">LytR/CpsA/Psr regulator C-terminal domain-containing protein</fullName>
    </recommendedName>
</protein>
<keyword evidence="1" id="KW-0812">Transmembrane</keyword>
<dbReference type="EMBL" id="MHIB01000021">
    <property type="protein sequence ID" value="OGY44175.1"/>
    <property type="molecule type" value="Genomic_DNA"/>
</dbReference>
<dbReference type="AlphaFoldDB" id="A0A1G1XVR7"/>
<organism evidence="3 4">
    <name type="scientific">Candidatus Buchananbacteria bacterium RIFCSPHIGHO2_01_FULL_39_14</name>
    <dbReference type="NCBI Taxonomy" id="1797532"/>
    <lineage>
        <taxon>Bacteria</taxon>
        <taxon>Candidatus Buchananiibacteriota</taxon>
    </lineage>
</organism>
<gene>
    <name evidence="3" type="ORF">A2729_01005</name>
</gene>
<sequence>MEQGALIMKKILIIIGIIIILVIAGWLVFANFNNSAEKDEATNQNQNVNQTLTLKPWEITVGIYDPAETPSPLTKLLESRLKEIGFKAVILSDITDPQAVNTDKTTLLYRAETEKDLAVVASELIVTNVYRRGQNQSIIEDVIIVAWNIEDINWGSFAELADKYNHPKPEDVSILILNAGAKSGSAGQLAKILGKEGHAKTKVESAETEIQESALIYYQRNYKETAKDLRKILAENGYPEATYRIDINQADNIVIKLGKQATTTAE</sequence>
<evidence type="ECO:0000256" key="1">
    <source>
        <dbReference type="SAM" id="Phobius"/>
    </source>
</evidence>
<name>A0A1G1XVR7_9BACT</name>
<keyword evidence="1" id="KW-0472">Membrane</keyword>
<evidence type="ECO:0000259" key="2">
    <source>
        <dbReference type="Pfam" id="PF13399"/>
    </source>
</evidence>
<dbReference type="Proteomes" id="UP000178930">
    <property type="component" value="Unassembled WGS sequence"/>
</dbReference>
<feature type="domain" description="LytR/CpsA/Psr regulator C-terminal" evidence="2">
    <location>
        <begin position="171"/>
        <end position="235"/>
    </location>
</feature>